<dbReference type="PANTHER" id="PTHR10963">
    <property type="entry name" value="GLYCOSYL HYDROLASE-RELATED"/>
    <property type="match status" value="1"/>
</dbReference>
<dbReference type="AlphaFoldDB" id="A0A6J7DR01"/>
<accession>A0A6J7DR01</accession>
<dbReference type="Pfam" id="PF00722">
    <property type="entry name" value="Glyco_hydro_16"/>
    <property type="match status" value="1"/>
</dbReference>
<sequence length="452" mass="48565">MKSHVIRGLVAALLLSFFSLQPAQAGPTALKAPAISPSVNGKSIMAVPAQWSAAGKSSYKWLLNGKSVSGTKSAFTPTAKQKGATLVYVESVAGATSRSNPLVIGQVFIKGAASIAFTDATSTKLSVALAPTIPANAKATVTWFRGPFEVKEATGLTYEVATADQDSEITASVVYSAKGYTPAKLVSTGIIIPIQERKYSLIWSDEFDASASSTVDPSIWVPQNGDGVAFGVKGWGNRERQWYLDTQSKIDLTGVLTISATRTGAEALNCYYKAPCEWISSKFVTKDRVGFKYGRIEARIKGSVGAGTWGAFWLLGANIDDRGWPGCGEIDVAELLGRDPKKNYGTLHGPLSGGGGRGDTVVMDNGFANDYHTYAIDWLPDQITWYLDGQLYATVNKTDKDWVFDHEFYLIMNLAMGGLFGGDVDPAVKDATMLFDYVRAYQINGVGEVIKH</sequence>
<organism evidence="3">
    <name type="scientific">freshwater metagenome</name>
    <dbReference type="NCBI Taxonomy" id="449393"/>
    <lineage>
        <taxon>unclassified sequences</taxon>
        <taxon>metagenomes</taxon>
        <taxon>ecological metagenomes</taxon>
    </lineage>
</organism>
<name>A0A6J7DR01_9ZZZZ</name>
<protein>
    <submittedName>
        <fullName evidence="3">Unannotated protein</fullName>
    </submittedName>
</protein>
<dbReference type="PANTHER" id="PTHR10963:SF55">
    <property type="entry name" value="GLYCOSIDE HYDROLASE FAMILY 16 PROTEIN"/>
    <property type="match status" value="1"/>
</dbReference>
<proteinExistence type="inferred from homology"/>
<dbReference type="CDD" id="cd08023">
    <property type="entry name" value="GH16_laminarinase_like"/>
    <property type="match status" value="1"/>
</dbReference>
<dbReference type="InterPro" id="IPR013320">
    <property type="entry name" value="ConA-like_dom_sf"/>
</dbReference>
<dbReference type="PROSITE" id="PS51762">
    <property type="entry name" value="GH16_2"/>
    <property type="match status" value="1"/>
</dbReference>
<comment type="similarity">
    <text evidence="1">Belongs to the glycosyl hydrolase 16 family.</text>
</comment>
<dbReference type="EMBL" id="CAFBLH010000032">
    <property type="protein sequence ID" value="CAB4871690.1"/>
    <property type="molecule type" value="Genomic_DNA"/>
</dbReference>
<evidence type="ECO:0000259" key="2">
    <source>
        <dbReference type="PROSITE" id="PS51762"/>
    </source>
</evidence>
<gene>
    <name evidence="3" type="ORF">UFOPK3342_01015</name>
</gene>
<dbReference type="InterPro" id="IPR000757">
    <property type="entry name" value="Beta-glucanase-like"/>
</dbReference>
<dbReference type="InterPro" id="IPR050546">
    <property type="entry name" value="Glycosyl_Hydrlase_16"/>
</dbReference>
<feature type="domain" description="GH16" evidence="2">
    <location>
        <begin position="185"/>
        <end position="446"/>
    </location>
</feature>
<evidence type="ECO:0000313" key="3">
    <source>
        <dbReference type="EMBL" id="CAB4871690.1"/>
    </source>
</evidence>
<evidence type="ECO:0000256" key="1">
    <source>
        <dbReference type="ARBA" id="ARBA00006865"/>
    </source>
</evidence>
<dbReference type="GO" id="GO:0005975">
    <property type="term" value="P:carbohydrate metabolic process"/>
    <property type="evidence" value="ECO:0007669"/>
    <property type="project" value="InterPro"/>
</dbReference>
<reference evidence="3" key="1">
    <citation type="submission" date="2020-05" db="EMBL/GenBank/DDBJ databases">
        <authorList>
            <person name="Chiriac C."/>
            <person name="Salcher M."/>
            <person name="Ghai R."/>
            <person name="Kavagutti S V."/>
        </authorList>
    </citation>
    <scope>NUCLEOTIDE SEQUENCE</scope>
</reference>
<dbReference type="GO" id="GO:0004553">
    <property type="term" value="F:hydrolase activity, hydrolyzing O-glycosyl compounds"/>
    <property type="evidence" value="ECO:0007669"/>
    <property type="project" value="InterPro"/>
</dbReference>
<dbReference type="SUPFAM" id="SSF49899">
    <property type="entry name" value="Concanavalin A-like lectins/glucanases"/>
    <property type="match status" value="1"/>
</dbReference>
<dbReference type="Gene3D" id="2.60.120.200">
    <property type="match status" value="1"/>
</dbReference>